<feature type="transmembrane region" description="Helical" evidence="7">
    <location>
        <begin position="110"/>
        <end position="128"/>
    </location>
</feature>
<dbReference type="PANTHER" id="PTHR30509:SF9">
    <property type="entry name" value="MULTIDRUG RESISTANCE PROTEIN MDTO"/>
    <property type="match status" value="1"/>
</dbReference>
<keyword evidence="2" id="KW-1003">Cell membrane</keyword>
<keyword evidence="3 7" id="KW-0812">Transmembrane</keyword>
<name>A0ABP7L3H2_9ACTN</name>
<proteinExistence type="inferred from homology"/>
<dbReference type="RefSeq" id="WP_345553332.1">
    <property type="nucleotide sequence ID" value="NZ_BAAAZA010000031.1"/>
</dbReference>
<dbReference type="EMBL" id="BAAAZA010000031">
    <property type="protein sequence ID" value="GAA3893679.1"/>
    <property type="molecule type" value="Genomic_DNA"/>
</dbReference>
<evidence type="ECO:0000256" key="3">
    <source>
        <dbReference type="ARBA" id="ARBA00022692"/>
    </source>
</evidence>
<feature type="transmembrane region" description="Helical" evidence="7">
    <location>
        <begin position="342"/>
        <end position="361"/>
    </location>
</feature>
<keyword evidence="10" id="KW-1185">Reference proteome</keyword>
<dbReference type="Pfam" id="PF13515">
    <property type="entry name" value="FUSC_2"/>
    <property type="match status" value="1"/>
</dbReference>
<evidence type="ECO:0000256" key="4">
    <source>
        <dbReference type="ARBA" id="ARBA00022989"/>
    </source>
</evidence>
<evidence type="ECO:0000256" key="6">
    <source>
        <dbReference type="ARBA" id="ARBA00043993"/>
    </source>
</evidence>
<accession>A0ABP7L3H2</accession>
<gene>
    <name evidence="9" type="ORF">GCM10022207_71940</name>
</gene>
<feature type="transmembrane region" description="Helical" evidence="7">
    <location>
        <begin position="463"/>
        <end position="480"/>
    </location>
</feature>
<feature type="transmembrane region" description="Helical" evidence="7">
    <location>
        <begin position="411"/>
        <end position="427"/>
    </location>
</feature>
<evidence type="ECO:0000259" key="8">
    <source>
        <dbReference type="Pfam" id="PF13515"/>
    </source>
</evidence>
<feature type="transmembrane region" description="Helical" evidence="7">
    <location>
        <begin position="433"/>
        <end position="451"/>
    </location>
</feature>
<dbReference type="InterPro" id="IPR049453">
    <property type="entry name" value="Memb_transporter_dom"/>
</dbReference>
<keyword evidence="5 7" id="KW-0472">Membrane</keyword>
<keyword evidence="4 7" id="KW-1133">Transmembrane helix</keyword>
<feature type="transmembrane region" description="Helical" evidence="7">
    <location>
        <begin position="135"/>
        <end position="153"/>
    </location>
</feature>
<evidence type="ECO:0000313" key="9">
    <source>
        <dbReference type="EMBL" id="GAA3893679.1"/>
    </source>
</evidence>
<evidence type="ECO:0000256" key="2">
    <source>
        <dbReference type="ARBA" id="ARBA00022475"/>
    </source>
</evidence>
<dbReference type="Proteomes" id="UP001501563">
    <property type="component" value="Unassembled WGS sequence"/>
</dbReference>
<feature type="transmembrane region" description="Helical" evidence="7">
    <location>
        <begin position="48"/>
        <end position="71"/>
    </location>
</feature>
<evidence type="ECO:0000256" key="1">
    <source>
        <dbReference type="ARBA" id="ARBA00004651"/>
    </source>
</evidence>
<evidence type="ECO:0000256" key="7">
    <source>
        <dbReference type="SAM" id="Phobius"/>
    </source>
</evidence>
<protein>
    <submittedName>
        <fullName evidence="9">FUSC family protein</fullName>
    </submittedName>
</protein>
<reference evidence="10" key="1">
    <citation type="journal article" date="2019" name="Int. J. Syst. Evol. Microbiol.">
        <title>The Global Catalogue of Microorganisms (GCM) 10K type strain sequencing project: providing services to taxonomists for standard genome sequencing and annotation.</title>
        <authorList>
            <consortium name="The Broad Institute Genomics Platform"/>
            <consortium name="The Broad Institute Genome Sequencing Center for Infectious Disease"/>
            <person name="Wu L."/>
            <person name="Ma J."/>
        </authorList>
    </citation>
    <scope>NUCLEOTIDE SEQUENCE [LARGE SCALE GENOMIC DNA]</scope>
    <source>
        <strain evidence="10">JCM 16578</strain>
    </source>
</reference>
<organism evidence="9 10">
    <name type="scientific">Streptomyces lannensis</name>
    <dbReference type="NCBI Taxonomy" id="766498"/>
    <lineage>
        <taxon>Bacteria</taxon>
        <taxon>Bacillati</taxon>
        <taxon>Actinomycetota</taxon>
        <taxon>Actinomycetes</taxon>
        <taxon>Kitasatosporales</taxon>
        <taxon>Streptomycetaceae</taxon>
        <taxon>Streptomyces</taxon>
    </lineage>
</organism>
<feature type="transmembrane region" description="Helical" evidence="7">
    <location>
        <begin position="159"/>
        <end position="180"/>
    </location>
</feature>
<evidence type="ECO:0000256" key="5">
    <source>
        <dbReference type="ARBA" id="ARBA00023136"/>
    </source>
</evidence>
<comment type="caution">
    <text evidence="9">The sequence shown here is derived from an EMBL/GenBank/DDBJ whole genome shotgun (WGS) entry which is preliminary data.</text>
</comment>
<feature type="domain" description="Integral membrane bound transporter" evidence="8">
    <location>
        <begin position="355"/>
        <end position="475"/>
    </location>
</feature>
<evidence type="ECO:0000313" key="10">
    <source>
        <dbReference type="Proteomes" id="UP001501563"/>
    </source>
</evidence>
<dbReference type="PANTHER" id="PTHR30509">
    <property type="entry name" value="P-HYDROXYBENZOIC ACID EFFLUX PUMP SUBUNIT-RELATED"/>
    <property type="match status" value="1"/>
</dbReference>
<sequence length="588" mass="61464">MTPAMRTGPGPSSGTPAPARLLRAVGPPLSSLPLAAAVRGAVALATPLLVGVLTGWVFPSVIAAIGALWAVGQDGSDPYPSRVGRFVALGLSASLGLAGGELALRSGPSAVVTVCLVVAALVAGAIGLRGRIWSVAGMHLLLGVTIGGGIPVPGPWWQAPIALFAGVSFVLVLSSAPWLWQRHHIERAALLAVFRAASTALAAAGTPGAAETRRHLTDALDNAHQAMDRHLTSSRRQPPDARVEPLLRAFRLAVRLGEAVTTLQWEARPLPAVVSRAPLVMSARLLPVRKDGDVPVLPDFGPHSPGLHALAQLSVAADAERVDTALAAPASPRPTRQAHLRYAVLLALCVLAAQVCADLLYSPRAYWLPMTVAFVYKPDFGPVFRRALNRCVGTVVGAAAIGAVSTAVHGTYAFIGVVAFFGALMAVGVRHHYALATTGLTAVVFVLVDLLGDHRALYGARMLDTALAAALVLVVHFVAWPRSAVSRADSRTRAALAAAHRYRDLSPTVGPDRRHALRRAAYRQLADARRAAVHARREPVLRGAEPPDWERAITSAEELCDAVTARALHAAPGPAAQTTVTVASSDAM</sequence>
<comment type="subcellular location">
    <subcellularLocation>
        <location evidence="1">Cell membrane</location>
        <topology evidence="1">Multi-pass membrane protein</topology>
    </subcellularLocation>
</comment>
<comment type="similarity">
    <text evidence="6">Belongs to the YccS/YhfK family.</text>
</comment>